<protein>
    <submittedName>
        <fullName evidence="4">Translational regulator CsrA</fullName>
    </submittedName>
</protein>
<dbReference type="AlphaFoldDB" id="A0A645CQG5"/>
<evidence type="ECO:0000256" key="1">
    <source>
        <dbReference type="ARBA" id="ARBA00022490"/>
    </source>
</evidence>
<evidence type="ECO:0000256" key="3">
    <source>
        <dbReference type="ARBA" id="ARBA00022884"/>
    </source>
</evidence>
<keyword evidence="3" id="KW-0694">RNA-binding</keyword>
<comment type="caution">
    <text evidence="4">The sequence shown here is derived from an EMBL/GenBank/DDBJ whole genome shotgun (WGS) entry which is preliminary data.</text>
</comment>
<dbReference type="PANTHER" id="PTHR34984">
    <property type="entry name" value="CARBON STORAGE REGULATOR"/>
    <property type="match status" value="1"/>
</dbReference>
<dbReference type="GO" id="GO:0048027">
    <property type="term" value="F:mRNA 5'-UTR binding"/>
    <property type="evidence" value="ECO:0007669"/>
    <property type="project" value="TreeGrafter"/>
</dbReference>
<dbReference type="SUPFAM" id="SSF117130">
    <property type="entry name" value="CsrA-like"/>
    <property type="match status" value="1"/>
</dbReference>
<dbReference type="HAMAP" id="MF_00167">
    <property type="entry name" value="CsrA"/>
    <property type="match status" value="1"/>
</dbReference>
<evidence type="ECO:0000256" key="2">
    <source>
        <dbReference type="ARBA" id="ARBA00022845"/>
    </source>
</evidence>
<dbReference type="Gene3D" id="2.60.40.4380">
    <property type="entry name" value="Translational regulator CsrA"/>
    <property type="match status" value="1"/>
</dbReference>
<reference evidence="4" key="1">
    <citation type="submission" date="2019-08" db="EMBL/GenBank/DDBJ databases">
        <authorList>
            <person name="Kucharzyk K."/>
            <person name="Murdoch R.W."/>
            <person name="Higgins S."/>
            <person name="Loffler F."/>
        </authorList>
    </citation>
    <scope>NUCLEOTIDE SEQUENCE</scope>
</reference>
<dbReference type="PANTHER" id="PTHR34984:SF1">
    <property type="entry name" value="CARBON STORAGE REGULATOR"/>
    <property type="match status" value="1"/>
</dbReference>
<dbReference type="GO" id="GO:0045947">
    <property type="term" value="P:negative regulation of translational initiation"/>
    <property type="evidence" value="ECO:0007669"/>
    <property type="project" value="TreeGrafter"/>
</dbReference>
<dbReference type="InterPro" id="IPR003751">
    <property type="entry name" value="CsrA"/>
</dbReference>
<dbReference type="GO" id="GO:0005829">
    <property type="term" value="C:cytosol"/>
    <property type="evidence" value="ECO:0007669"/>
    <property type="project" value="TreeGrafter"/>
</dbReference>
<keyword evidence="1" id="KW-0963">Cytoplasm</keyword>
<accession>A0A645CQG5</accession>
<keyword evidence="2" id="KW-0810">Translation regulation</keyword>
<name>A0A645CQG5_9ZZZZ</name>
<organism evidence="4">
    <name type="scientific">bioreactor metagenome</name>
    <dbReference type="NCBI Taxonomy" id="1076179"/>
    <lineage>
        <taxon>unclassified sequences</taxon>
        <taxon>metagenomes</taxon>
        <taxon>ecological metagenomes</taxon>
    </lineage>
</organism>
<sequence>MLVLSRKEGESFFIGDEIEVFVLDVQGDRIKVGIKAPDSIKIIRKELKDIEGANLDSAASRGEIGLKTILKRKINFD</sequence>
<dbReference type="Pfam" id="PF02599">
    <property type="entry name" value="CsrA"/>
    <property type="match status" value="1"/>
</dbReference>
<gene>
    <name evidence="4" type="primary">csrA_12</name>
    <name evidence="4" type="ORF">SDC9_125977</name>
</gene>
<proteinExistence type="inferred from homology"/>
<dbReference type="GO" id="GO:0006109">
    <property type="term" value="P:regulation of carbohydrate metabolic process"/>
    <property type="evidence" value="ECO:0007669"/>
    <property type="project" value="InterPro"/>
</dbReference>
<dbReference type="EMBL" id="VSSQ01029014">
    <property type="protein sequence ID" value="MPM78962.1"/>
    <property type="molecule type" value="Genomic_DNA"/>
</dbReference>
<dbReference type="InterPro" id="IPR036107">
    <property type="entry name" value="CsrA_sf"/>
</dbReference>
<evidence type="ECO:0000313" key="4">
    <source>
        <dbReference type="EMBL" id="MPM78962.1"/>
    </source>
</evidence>
<dbReference type="GO" id="GO:0006402">
    <property type="term" value="P:mRNA catabolic process"/>
    <property type="evidence" value="ECO:0007669"/>
    <property type="project" value="InterPro"/>
</dbReference>